<keyword evidence="1" id="KW-0812">Transmembrane</keyword>
<sequence length="382" mass="42934">MCTNVLRVSQILGYFPIPNGSRRKIVNFLPIVSTLAFCIFGVGNIFIFVPFLCEEQSIKGATTRGGRQLVSSTFYSTILIKGAVHIFAVIFVRFTLFLRREELSQFYREFISLLETFSTFSLKTNSPEKVAETGPARRNRYEIRLRLELILLYLSCIAFIADMWEGYLVNPVKGASLISSLMIVLPPTLGYIQAIFPFLLTYFLNWYLEILCELRASNFTVVDARIQLYYRLSANVSSFVRVFGTCIVIDVAHSVMRIVFCAYFVATSPTTPFATVRGTISDVFTVLAYCYLLFTICTKGSQLEGKSGDFIKTCDHGFGEGGAFCGAYLLKPYRPQLAKISLDTDYFRVNLGLITPIVGTVMTNLIVLMQFQNGDRAVVNAK</sequence>
<dbReference type="EMBL" id="LNIX01000005">
    <property type="protein sequence ID" value="OXA53742.1"/>
    <property type="molecule type" value="Genomic_DNA"/>
</dbReference>
<keyword evidence="3" id="KW-1185">Reference proteome</keyword>
<comment type="caution">
    <text evidence="2">The sequence shown here is derived from an EMBL/GenBank/DDBJ whole genome shotgun (WGS) entry which is preliminary data.</text>
</comment>
<dbReference type="AlphaFoldDB" id="A0A226E870"/>
<evidence type="ECO:0008006" key="4">
    <source>
        <dbReference type="Google" id="ProtNLM"/>
    </source>
</evidence>
<gene>
    <name evidence="2" type="ORF">Fcan01_10109</name>
</gene>
<evidence type="ECO:0000313" key="2">
    <source>
        <dbReference type="EMBL" id="OXA53742.1"/>
    </source>
</evidence>
<evidence type="ECO:0000313" key="3">
    <source>
        <dbReference type="Proteomes" id="UP000198287"/>
    </source>
</evidence>
<protein>
    <recommendedName>
        <fullName evidence="4">Gustatory receptor</fullName>
    </recommendedName>
</protein>
<organism evidence="2 3">
    <name type="scientific">Folsomia candida</name>
    <name type="common">Springtail</name>
    <dbReference type="NCBI Taxonomy" id="158441"/>
    <lineage>
        <taxon>Eukaryota</taxon>
        <taxon>Metazoa</taxon>
        <taxon>Ecdysozoa</taxon>
        <taxon>Arthropoda</taxon>
        <taxon>Hexapoda</taxon>
        <taxon>Collembola</taxon>
        <taxon>Entomobryomorpha</taxon>
        <taxon>Isotomoidea</taxon>
        <taxon>Isotomidae</taxon>
        <taxon>Proisotominae</taxon>
        <taxon>Folsomia</taxon>
    </lineage>
</organism>
<feature type="transmembrane region" description="Helical" evidence="1">
    <location>
        <begin position="239"/>
        <end position="266"/>
    </location>
</feature>
<dbReference type="Proteomes" id="UP000198287">
    <property type="component" value="Unassembled WGS sequence"/>
</dbReference>
<name>A0A226E870_FOLCA</name>
<reference evidence="2 3" key="1">
    <citation type="submission" date="2015-12" db="EMBL/GenBank/DDBJ databases">
        <title>The genome of Folsomia candida.</title>
        <authorList>
            <person name="Faddeeva A."/>
            <person name="Derks M.F."/>
            <person name="Anvar Y."/>
            <person name="Smit S."/>
            <person name="Van Straalen N."/>
            <person name="Roelofs D."/>
        </authorList>
    </citation>
    <scope>NUCLEOTIDE SEQUENCE [LARGE SCALE GENOMIC DNA]</scope>
    <source>
        <strain evidence="2 3">VU population</strain>
        <tissue evidence="2">Whole body</tissue>
    </source>
</reference>
<keyword evidence="1" id="KW-1133">Transmembrane helix</keyword>
<feature type="transmembrane region" description="Helical" evidence="1">
    <location>
        <begin position="147"/>
        <end position="169"/>
    </location>
</feature>
<feature type="transmembrane region" description="Helical" evidence="1">
    <location>
        <begin position="278"/>
        <end position="297"/>
    </location>
</feature>
<evidence type="ECO:0000256" key="1">
    <source>
        <dbReference type="SAM" id="Phobius"/>
    </source>
</evidence>
<feature type="transmembrane region" description="Helical" evidence="1">
    <location>
        <begin position="189"/>
        <end position="208"/>
    </location>
</feature>
<dbReference type="OrthoDB" id="6478931at2759"/>
<proteinExistence type="predicted"/>
<keyword evidence="1" id="KW-0472">Membrane</keyword>
<accession>A0A226E870</accession>
<feature type="transmembrane region" description="Helical" evidence="1">
    <location>
        <begin position="72"/>
        <end position="98"/>
    </location>
</feature>
<feature type="transmembrane region" description="Helical" evidence="1">
    <location>
        <begin position="28"/>
        <end position="52"/>
    </location>
</feature>